<comment type="caution">
    <text evidence="9">The sequence shown here is derived from an EMBL/GenBank/DDBJ whole genome shotgun (WGS) entry which is preliminary data.</text>
</comment>
<dbReference type="PANTHER" id="PTHR21064">
    <property type="entry name" value="AMINOGLYCOSIDE PHOSPHOTRANSFERASE DOMAIN-CONTAINING PROTEIN-RELATED"/>
    <property type="match status" value="1"/>
</dbReference>
<evidence type="ECO:0000313" key="9">
    <source>
        <dbReference type="EMBL" id="MCY7008848.1"/>
    </source>
</evidence>
<evidence type="ECO:0000256" key="1">
    <source>
        <dbReference type="ARBA" id="ARBA00022605"/>
    </source>
</evidence>
<evidence type="ECO:0000256" key="6">
    <source>
        <dbReference type="ARBA" id="ARBA00022840"/>
    </source>
</evidence>
<name>A0ABT4DJS5_FUSSI</name>
<keyword evidence="3" id="KW-0791">Threonine biosynthesis</keyword>
<dbReference type="InterPro" id="IPR005280">
    <property type="entry name" value="Homoserine_kinase_II"/>
</dbReference>
<keyword evidence="5 9" id="KW-0418">Kinase</keyword>
<evidence type="ECO:0000256" key="7">
    <source>
        <dbReference type="ARBA" id="ARBA00038240"/>
    </source>
</evidence>
<feature type="domain" description="Aminoglycoside phosphotransferase" evidence="8">
    <location>
        <begin position="25"/>
        <end position="250"/>
    </location>
</feature>
<sequence>MGVFTNLFQEEINFIEKKYKIKILEIKNIDNGILNSNFCIKTKNKKYILRIYEANRTINEEVQELILLDKITNFIPVSVAVKNVNNKYISIFKNKKFALFEYIDGNFINKIDTHIIREIAMYLGKFHSFTKSIPYEEYNRKTRIDFNFYYNEIKKSKVDFEFKNELLNLADKINNYDFSTLPSGIIHGDIFQDNVLLDEYNNIKAILDFNESYYAPFIFDIAIVINFWIKINDYDFFTINNFIRDFLNYYSKYRKITKEELKLLDIACKKMALTFIFLRIYKEKIENSYKNAISIEEKSYLSLVNLLKENINKK</sequence>
<keyword evidence="4" id="KW-0547">Nucleotide-binding</keyword>
<dbReference type="InterPro" id="IPR011009">
    <property type="entry name" value="Kinase-like_dom_sf"/>
</dbReference>
<dbReference type="EMBL" id="JAOXXL010000031">
    <property type="protein sequence ID" value="MCY7008848.1"/>
    <property type="molecule type" value="Genomic_DNA"/>
</dbReference>
<dbReference type="Gene3D" id="3.30.200.20">
    <property type="entry name" value="Phosphorylase Kinase, domain 1"/>
    <property type="match status" value="1"/>
</dbReference>
<keyword evidence="10" id="KW-1185">Reference proteome</keyword>
<evidence type="ECO:0000259" key="8">
    <source>
        <dbReference type="Pfam" id="PF01636"/>
    </source>
</evidence>
<gene>
    <name evidence="9" type="ORF">OCK72_09440</name>
</gene>
<dbReference type="Pfam" id="PF01636">
    <property type="entry name" value="APH"/>
    <property type="match status" value="1"/>
</dbReference>
<evidence type="ECO:0000256" key="4">
    <source>
        <dbReference type="ARBA" id="ARBA00022741"/>
    </source>
</evidence>
<keyword evidence="2" id="KW-0808">Transferase</keyword>
<evidence type="ECO:0000313" key="10">
    <source>
        <dbReference type="Proteomes" id="UP001062738"/>
    </source>
</evidence>
<dbReference type="InterPro" id="IPR002575">
    <property type="entry name" value="Aminoglycoside_PTrfase"/>
</dbReference>
<dbReference type="InterPro" id="IPR050249">
    <property type="entry name" value="Pseudomonas-type_ThrB"/>
</dbReference>
<dbReference type="Gene3D" id="3.90.1200.10">
    <property type="match status" value="1"/>
</dbReference>
<evidence type="ECO:0000256" key="5">
    <source>
        <dbReference type="ARBA" id="ARBA00022777"/>
    </source>
</evidence>
<dbReference type="RefSeq" id="WP_265152616.1">
    <property type="nucleotide sequence ID" value="NZ_JAOXXL010000031.1"/>
</dbReference>
<keyword evidence="1" id="KW-0028">Amino-acid biosynthesis</keyword>
<protein>
    <submittedName>
        <fullName evidence="9">Homoserine kinase</fullName>
    </submittedName>
</protein>
<dbReference type="CDD" id="cd05153">
    <property type="entry name" value="HomoserineK_II"/>
    <property type="match status" value="1"/>
</dbReference>
<dbReference type="Proteomes" id="UP001062738">
    <property type="component" value="Unassembled WGS sequence"/>
</dbReference>
<dbReference type="SUPFAM" id="SSF56112">
    <property type="entry name" value="Protein kinase-like (PK-like)"/>
    <property type="match status" value="1"/>
</dbReference>
<proteinExistence type="inferred from homology"/>
<evidence type="ECO:0000256" key="3">
    <source>
        <dbReference type="ARBA" id="ARBA00022697"/>
    </source>
</evidence>
<dbReference type="GO" id="GO:0016301">
    <property type="term" value="F:kinase activity"/>
    <property type="evidence" value="ECO:0007669"/>
    <property type="project" value="UniProtKB-KW"/>
</dbReference>
<comment type="similarity">
    <text evidence="7">Belongs to the pseudomonas-type ThrB family.</text>
</comment>
<organism evidence="9 10">
    <name type="scientific">Fusobacterium simiae</name>
    <dbReference type="NCBI Taxonomy" id="855"/>
    <lineage>
        <taxon>Bacteria</taxon>
        <taxon>Fusobacteriati</taxon>
        <taxon>Fusobacteriota</taxon>
        <taxon>Fusobacteriia</taxon>
        <taxon>Fusobacteriales</taxon>
        <taxon>Fusobacteriaceae</taxon>
        <taxon>Fusobacterium</taxon>
    </lineage>
</organism>
<dbReference type="PANTHER" id="PTHR21064:SF6">
    <property type="entry name" value="AMINOGLYCOSIDE PHOSPHOTRANSFERASE DOMAIN-CONTAINING PROTEIN"/>
    <property type="match status" value="1"/>
</dbReference>
<reference evidence="9" key="1">
    <citation type="submission" date="2022-09" db="EMBL/GenBank/DDBJ databases">
        <authorList>
            <person name="Zoaiter M."/>
        </authorList>
    </citation>
    <scope>NUCLEOTIDE SEQUENCE</scope>
    <source>
        <strain evidence="9">DSM 19848</strain>
    </source>
</reference>
<keyword evidence="6" id="KW-0067">ATP-binding</keyword>
<accession>A0ABT4DJS5</accession>
<evidence type="ECO:0000256" key="2">
    <source>
        <dbReference type="ARBA" id="ARBA00022679"/>
    </source>
</evidence>